<dbReference type="Gene3D" id="3.20.20.20">
    <property type="entry name" value="Dihydropteroate synthase-like"/>
    <property type="match status" value="1"/>
</dbReference>
<dbReference type="RefSeq" id="WP_048089349.1">
    <property type="nucleotide sequence ID" value="NZ_JMIY01000002.1"/>
</dbReference>
<evidence type="ECO:0000256" key="1">
    <source>
        <dbReference type="ARBA" id="ARBA00006230"/>
    </source>
</evidence>
<dbReference type="NCBIfam" id="TIGR01114">
    <property type="entry name" value="mtrH"/>
    <property type="match status" value="1"/>
</dbReference>
<reference evidence="5 6" key="1">
    <citation type="journal article" date="2013" name="Nature">
        <title>Anaerobic oxidation of methane coupled to nitrate reduction in a novel archaeal lineage.</title>
        <authorList>
            <person name="Haroon M.F."/>
            <person name="Hu S."/>
            <person name="Shi Y."/>
            <person name="Imelfort M."/>
            <person name="Keller J."/>
            <person name="Hugenholtz P."/>
            <person name="Yuan Z."/>
            <person name="Tyson G.W."/>
        </authorList>
    </citation>
    <scope>NUCLEOTIDE SEQUENCE [LARGE SCALE GENOMIC DNA]</scope>
    <source>
        <strain evidence="5 6">ANME-2d</strain>
    </source>
</reference>
<name>A0A062V7D3_9EURY</name>
<keyword evidence="3 5" id="KW-0808">Transferase</keyword>
<keyword evidence="6" id="KW-1185">Reference proteome</keyword>
<evidence type="ECO:0000256" key="2">
    <source>
        <dbReference type="ARBA" id="ARBA00022603"/>
    </source>
</evidence>
<dbReference type="GO" id="GO:0042558">
    <property type="term" value="P:pteridine-containing compound metabolic process"/>
    <property type="evidence" value="ECO:0007669"/>
    <property type="project" value="InterPro"/>
</dbReference>
<evidence type="ECO:0000313" key="6">
    <source>
        <dbReference type="Proteomes" id="UP000027153"/>
    </source>
</evidence>
<dbReference type="InterPro" id="IPR023467">
    <property type="entry name" value="MeTrfase_MtrH/MtxH"/>
</dbReference>
<dbReference type="AlphaFoldDB" id="A0A062V7D3"/>
<proteinExistence type="inferred from homology"/>
<evidence type="ECO:0000259" key="4">
    <source>
        <dbReference type="PROSITE" id="PS50972"/>
    </source>
</evidence>
<dbReference type="GO" id="GO:0006730">
    <property type="term" value="P:one-carbon metabolic process"/>
    <property type="evidence" value="ECO:0007669"/>
    <property type="project" value="InterPro"/>
</dbReference>
<sequence length="306" mass="33182">MFKFAREQKLIEIGSIKIGGQVGENPTVLIPTIFYDGHKIVDAKSNKFDESKALALIREVEEVGEKHKLPFMFQVVGLTPELMKKGLDFVADHTKAPIIIDSADKKARLTGLEHASRNNYASRTMYNAINMMIDSEEIAALTKSKIEGVIILGFNMQDPSVKARIALLEDGGGFTEKGLLAVAKECGFEKILYDPGVQPFGQGAGSSFRLLSVVKARYGLPTGVGAHNIPSSWAWLHKNASIEQRRIADISANTIGITAGANSLFIGPIENAKYAAPAVAMTDILMADSIKDFGIGHAEIHPYQLA</sequence>
<organism evidence="5 6">
    <name type="scientific">Candidatus Methanoperedens nitratireducens</name>
    <dbReference type="NCBI Taxonomy" id="1392998"/>
    <lineage>
        <taxon>Archaea</taxon>
        <taxon>Methanobacteriati</taxon>
        <taxon>Methanobacteriota</taxon>
        <taxon>Stenosarchaea group</taxon>
        <taxon>Methanomicrobia</taxon>
        <taxon>Methanosarcinales</taxon>
        <taxon>ANME-2 cluster</taxon>
        <taxon>Candidatus Methanoperedentaceae</taxon>
        <taxon>Candidatus Methanoperedens</taxon>
    </lineage>
</organism>
<accession>A0A062V7D3</accession>
<dbReference type="PROSITE" id="PS50972">
    <property type="entry name" value="PTERIN_BINDING"/>
    <property type="match status" value="1"/>
</dbReference>
<dbReference type="InterPro" id="IPR011005">
    <property type="entry name" value="Dihydropteroate_synth-like_sf"/>
</dbReference>
<dbReference type="EC" id="2.1.1.86" evidence="5"/>
<dbReference type="SUPFAM" id="SSF51717">
    <property type="entry name" value="Dihydropteroate synthetase-like"/>
    <property type="match status" value="1"/>
</dbReference>
<dbReference type="InterPro" id="IPR000489">
    <property type="entry name" value="Pterin-binding_dom"/>
</dbReference>
<comment type="similarity">
    <text evidence="1">Belongs to the MtrH family.</text>
</comment>
<protein>
    <submittedName>
        <fullName evidence="5">N5-methyltetrahydromethanopterin:coenzyme M methyltransferase subunit H</fullName>
        <ecNumber evidence="5">2.1.1.86</ecNumber>
    </submittedName>
</protein>
<keyword evidence="2 5" id="KW-0489">Methyltransferase</keyword>
<dbReference type="OrthoDB" id="18811at2157"/>
<dbReference type="GO" id="GO:0008168">
    <property type="term" value="F:methyltransferase activity"/>
    <property type="evidence" value="ECO:0007669"/>
    <property type="project" value="UniProtKB-KW"/>
</dbReference>
<feature type="domain" description="Pterin-binding" evidence="4">
    <location>
        <begin position="19"/>
        <end position="280"/>
    </location>
</feature>
<gene>
    <name evidence="5" type="ORF">ANME2D_00860</name>
</gene>
<dbReference type="GO" id="GO:0032259">
    <property type="term" value="P:methylation"/>
    <property type="evidence" value="ECO:0007669"/>
    <property type="project" value="UniProtKB-KW"/>
</dbReference>
<evidence type="ECO:0000313" key="5">
    <source>
        <dbReference type="EMBL" id="KCZ72433.1"/>
    </source>
</evidence>
<dbReference type="PIRSF" id="PIRSF004960">
    <property type="entry name" value="MtrH_MtxH"/>
    <property type="match status" value="1"/>
</dbReference>
<comment type="caution">
    <text evidence="5">The sequence shown here is derived from an EMBL/GenBank/DDBJ whole genome shotgun (WGS) entry which is preliminary data.</text>
</comment>
<dbReference type="Pfam" id="PF02007">
    <property type="entry name" value="MtrH"/>
    <property type="match status" value="1"/>
</dbReference>
<evidence type="ECO:0000256" key="3">
    <source>
        <dbReference type="ARBA" id="ARBA00022679"/>
    </source>
</evidence>
<dbReference type="Proteomes" id="UP000027153">
    <property type="component" value="Unassembled WGS sequence"/>
</dbReference>
<dbReference type="EMBL" id="JMIY01000002">
    <property type="protein sequence ID" value="KCZ72433.1"/>
    <property type="molecule type" value="Genomic_DNA"/>
</dbReference>
<dbReference type="InterPro" id="IPR028342">
    <property type="entry name" value="MtrH"/>
</dbReference>